<dbReference type="AlphaFoldDB" id="A0A6N6M464"/>
<dbReference type="CDD" id="cd00430">
    <property type="entry name" value="PLPDE_III_AR"/>
    <property type="match status" value="1"/>
</dbReference>
<dbReference type="PRINTS" id="PR00992">
    <property type="entry name" value="ALARACEMASE"/>
</dbReference>
<dbReference type="PANTHER" id="PTHR30511:SF0">
    <property type="entry name" value="ALANINE RACEMASE, CATABOLIC-RELATED"/>
    <property type="match status" value="1"/>
</dbReference>
<keyword evidence="2 4" id="KW-0663">Pyridoxal phosphate</keyword>
<evidence type="ECO:0000256" key="3">
    <source>
        <dbReference type="ARBA" id="ARBA00023235"/>
    </source>
</evidence>
<dbReference type="EC" id="5.1.1.1" evidence="4"/>
<evidence type="ECO:0000256" key="1">
    <source>
        <dbReference type="ARBA" id="ARBA00001933"/>
    </source>
</evidence>
<dbReference type="Pfam" id="PF00842">
    <property type="entry name" value="Ala_racemase_C"/>
    <property type="match status" value="1"/>
</dbReference>
<dbReference type="GO" id="GO:0030632">
    <property type="term" value="P:D-alanine biosynthetic process"/>
    <property type="evidence" value="ECO:0007669"/>
    <property type="project" value="UniProtKB-UniRule"/>
</dbReference>
<dbReference type="NCBIfam" id="TIGR00492">
    <property type="entry name" value="alr"/>
    <property type="match status" value="1"/>
</dbReference>
<proteinExistence type="inferred from homology"/>
<dbReference type="InterPro" id="IPR020622">
    <property type="entry name" value="Ala_racemase_pyridoxalP-BS"/>
</dbReference>
<feature type="binding site" evidence="4 6">
    <location>
        <position position="135"/>
    </location>
    <ligand>
        <name>substrate</name>
    </ligand>
</feature>
<evidence type="ECO:0000256" key="5">
    <source>
        <dbReference type="PIRSR" id="PIRSR600821-50"/>
    </source>
</evidence>
<evidence type="ECO:0000313" key="9">
    <source>
        <dbReference type="Proteomes" id="UP000435357"/>
    </source>
</evidence>
<name>A0A6N6M464_9FLAO</name>
<dbReference type="SUPFAM" id="SSF51419">
    <property type="entry name" value="PLP-binding barrel"/>
    <property type="match status" value="1"/>
</dbReference>
<protein>
    <recommendedName>
        <fullName evidence="4">Alanine racemase</fullName>
        <ecNumber evidence="4">5.1.1.1</ecNumber>
    </recommendedName>
</protein>
<evidence type="ECO:0000256" key="4">
    <source>
        <dbReference type="HAMAP-Rule" id="MF_01201"/>
    </source>
</evidence>
<dbReference type="GO" id="GO:0008784">
    <property type="term" value="F:alanine racemase activity"/>
    <property type="evidence" value="ECO:0007669"/>
    <property type="project" value="UniProtKB-UniRule"/>
</dbReference>
<evidence type="ECO:0000313" key="8">
    <source>
        <dbReference type="EMBL" id="KAB1062009.1"/>
    </source>
</evidence>
<dbReference type="PANTHER" id="PTHR30511">
    <property type="entry name" value="ALANINE RACEMASE"/>
    <property type="match status" value="1"/>
</dbReference>
<dbReference type="UniPathway" id="UPA00042">
    <property type="reaction ID" value="UER00497"/>
</dbReference>
<comment type="caution">
    <text evidence="8">The sequence shown here is derived from an EMBL/GenBank/DDBJ whole genome shotgun (WGS) entry which is preliminary data.</text>
</comment>
<dbReference type="EMBL" id="WACR01000013">
    <property type="protein sequence ID" value="KAB1062009.1"/>
    <property type="molecule type" value="Genomic_DNA"/>
</dbReference>
<dbReference type="Proteomes" id="UP000435357">
    <property type="component" value="Unassembled WGS sequence"/>
</dbReference>
<dbReference type="RefSeq" id="WP_151170021.1">
    <property type="nucleotide sequence ID" value="NZ_WACR01000013.1"/>
</dbReference>
<reference evidence="8 9" key="1">
    <citation type="submission" date="2019-09" db="EMBL/GenBank/DDBJ databases">
        <title>Genomes of Cryomorphaceae.</title>
        <authorList>
            <person name="Bowman J.P."/>
        </authorList>
    </citation>
    <scope>NUCLEOTIDE SEQUENCE [LARGE SCALE GENOMIC DNA]</scope>
    <source>
        <strain evidence="8 9">KCTC 52047</strain>
    </source>
</reference>
<dbReference type="Gene3D" id="3.20.20.10">
    <property type="entry name" value="Alanine racemase"/>
    <property type="match status" value="1"/>
</dbReference>
<dbReference type="GO" id="GO:0030170">
    <property type="term" value="F:pyridoxal phosphate binding"/>
    <property type="evidence" value="ECO:0007669"/>
    <property type="project" value="UniProtKB-UniRule"/>
</dbReference>
<comment type="function">
    <text evidence="4">Catalyzes the interconversion of L-alanine and D-alanine. May also act on other amino acids.</text>
</comment>
<organism evidence="8 9">
    <name type="scientific">Salibacter halophilus</name>
    <dbReference type="NCBI Taxonomy" id="1803916"/>
    <lineage>
        <taxon>Bacteria</taxon>
        <taxon>Pseudomonadati</taxon>
        <taxon>Bacteroidota</taxon>
        <taxon>Flavobacteriia</taxon>
        <taxon>Flavobacteriales</taxon>
        <taxon>Salibacteraceae</taxon>
        <taxon>Salibacter</taxon>
    </lineage>
</organism>
<dbReference type="InterPro" id="IPR029066">
    <property type="entry name" value="PLP-binding_barrel"/>
</dbReference>
<dbReference type="HAMAP" id="MF_01201">
    <property type="entry name" value="Ala_racemase"/>
    <property type="match status" value="1"/>
</dbReference>
<feature type="domain" description="Alanine racemase C-terminal" evidence="7">
    <location>
        <begin position="254"/>
        <end position="382"/>
    </location>
</feature>
<keyword evidence="9" id="KW-1185">Reference proteome</keyword>
<keyword evidence="3 4" id="KW-0413">Isomerase</keyword>
<dbReference type="PROSITE" id="PS00395">
    <property type="entry name" value="ALANINE_RACEMASE"/>
    <property type="match status" value="1"/>
</dbReference>
<feature type="active site" description="Proton acceptor; specific for L-alanine" evidence="4">
    <location>
        <position position="275"/>
    </location>
</feature>
<feature type="modified residue" description="N6-(pyridoxal phosphate)lysine" evidence="4 5">
    <location>
        <position position="36"/>
    </location>
</feature>
<comment type="similarity">
    <text evidence="4">Belongs to the alanine racemase family.</text>
</comment>
<comment type="pathway">
    <text evidence="4">Amino-acid biosynthesis; D-alanine biosynthesis; D-alanine from L-alanine: step 1/1.</text>
</comment>
<dbReference type="InterPro" id="IPR009006">
    <property type="entry name" value="Ala_racemase/Decarboxylase_C"/>
</dbReference>
<dbReference type="SMART" id="SM01005">
    <property type="entry name" value="Ala_racemase_C"/>
    <property type="match status" value="1"/>
</dbReference>
<dbReference type="InterPro" id="IPR011079">
    <property type="entry name" value="Ala_racemase_C"/>
</dbReference>
<feature type="binding site" evidence="4 6">
    <location>
        <position position="323"/>
    </location>
    <ligand>
        <name>substrate</name>
    </ligand>
</feature>
<evidence type="ECO:0000256" key="6">
    <source>
        <dbReference type="PIRSR" id="PIRSR600821-52"/>
    </source>
</evidence>
<evidence type="ECO:0000256" key="2">
    <source>
        <dbReference type="ARBA" id="ARBA00022898"/>
    </source>
</evidence>
<evidence type="ECO:0000259" key="7">
    <source>
        <dbReference type="SMART" id="SM01005"/>
    </source>
</evidence>
<dbReference type="InterPro" id="IPR000821">
    <property type="entry name" value="Ala_racemase"/>
</dbReference>
<dbReference type="SUPFAM" id="SSF50621">
    <property type="entry name" value="Alanine racemase C-terminal domain-like"/>
    <property type="match status" value="1"/>
</dbReference>
<accession>A0A6N6M464</accession>
<sequence>MFHTSEIEIDKSAFKNNISFLKDLYGDDVGFSSVVKGNAYGHGIEDFVPIAEDVGIDHFSVFSADEALRVLKAANHKPTVLIMGMIDNDELEWALRGGVHFYVFELDRLEHALRLAKKIDIKANIHIELETGMNRTGFEPDELTSVVKLLEDYEGHYVLQGMCTHYAGAESIANHVRVKEQHKTFLKMKKWFSQQGVEAEEYHTACSAASIRYPKMLMDRVRIGILQYGFWPSRETFIHYAAQRDLQSDPLKRLISWRSKVMDIKHVKAGEFIGYGTSFLAQRDMKVATVPVGYFHGFSRSLSNRGRVLIKGERINVVGMVNMNALMVDVTLVDGVEKGDEVVLIGKQGDLEISVSAFGEMSVQLNYELLTRLPADIPRNIVN</sequence>
<dbReference type="InterPro" id="IPR001608">
    <property type="entry name" value="Ala_racemase_N"/>
</dbReference>
<dbReference type="Gene3D" id="2.40.37.10">
    <property type="entry name" value="Lyase, Ornithine Decarboxylase, Chain A, domain 1"/>
    <property type="match status" value="1"/>
</dbReference>
<feature type="active site" description="Proton acceptor; specific for D-alanine" evidence="4">
    <location>
        <position position="36"/>
    </location>
</feature>
<comment type="catalytic activity">
    <reaction evidence="4">
        <text>L-alanine = D-alanine</text>
        <dbReference type="Rhea" id="RHEA:20249"/>
        <dbReference type="ChEBI" id="CHEBI:57416"/>
        <dbReference type="ChEBI" id="CHEBI:57972"/>
        <dbReference type="EC" id="5.1.1.1"/>
    </reaction>
</comment>
<dbReference type="OrthoDB" id="9801978at2"/>
<dbReference type="GO" id="GO:0005829">
    <property type="term" value="C:cytosol"/>
    <property type="evidence" value="ECO:0007669"/>
    <property type="project" value="TreeGrafter"/>
</dbReference>
<gene>
    <name evidence="8" type="primary">alr</name>
    <name evidence="8" type="ORF">F3059_13105</name>
</gene>
<comment type="cofactor">
    <cofactor evidence="1 4 5">
        <name>pyridoxal 5'-phosphate</name>
        <dbReference type="ChEBI" id="CHEBI:597326"/>
    </cofactor>
</comment>
<dbReference type="Pfam" id="PF01168">
    <property type="entry name" value="Ala_racemase_N"/>
    <property type="match status" value="1"/>
</dbReference>